<dbReference type="EC" id="2.7.7.65" evidence="1"/>
<protein>
    <recommendedName>
        <fullName evidence="1">diguanylate cyclase</fullName>
        <ecNumber evidence="1">2.7.7.65</ecNumber>
    </recommendedName>
</protein>
<dbReference type="NCBIfam" id="TIGR00254">
    <property type="entry name" value="GGDEF"/>
    <property type="match status" value="1"/>
</dbReference>
<dbReference type="SUPFAM" id="SSF55073">
    <property type="entry name" value="Nucleotide cyclase"/>
    <property type="match status" value="1"/>
</dbReference>
<dbReference type="SMART" id="SM00267">
    <property type="entry name" value="GGDEF"/>
    <property type="match status" value="1"/>
</dbReference>
<feature type="transmembrane region" description="Helical" evidence="3">
    <location>
        <begin position="7"/>
        <end position="30"/>
    </location>
</feature>
<keyword evidence="3" id="KW-0812">Transmembrane</keyword>
<sequence length="241" mass="28250">MNKFIKFVLFDFLISIIIGVSLFLILNNIFYLNDELSFFISSSIFVLFFIFSSFLSFFVFKLKIKIEELNFQIDKLSKFDETTNVYKRLYFIEIVEKYINAAKRKNLPLSAMIIDIDNFQEINRQYGHNFGDKILKVIAEKIKENLRKSDVLGRFGGDEFIIVSFATKEELYNLAKRISKSVSSLKIDEYEINIMLSIGIAQLSIYEDLQKLIKKTEEAKLLAKQKGGNRVDYLEHFLLFE</sequence>
<dbReference type="InterPro" id="IPR043128">
    <property type="entry name" value="Rev_trsase/Diguanyl_cyclase"/>
</dbReference>
<dbReference type="PANTHER" id="PTHR45138:SF9">
    <property type="entry name" value="DIGUANYLATE CYCLASE DGCM-RELATED"/>
    <property type="match status" value="1"/>
</dbReference>
<comment type="catalytic activity">
    <reaction evidence="2">
        <text>2 GTP = 3',3'-c-di-GMP + 2 diphosphate</text>
        <dbReference type="Rhea" id="RHEA:24898"/>
        <dbReference type="ChEBI" id="CHEBI:33019"/>
        <dbReference type="ChEBI" id="CHEBI:37565"/>
        <dbReference type="ChEBI" id="CHEBI:58805"/>
        <dbReference type="EC" id="2.7.7.65"/>
    </reaction>
</comment>
<evidence type="ECO:0000256" key="2">
    <source>
        <dbReference type="ARBA" id="ARBA00034247"/>
    </source>
</evidence>
<dbReference type="InterPro" id="IPR050469">
    <property type="entry name" value="Diguanylate_Cyclase"/>
</dbReference>
<dbReference type="InterPro" id="IPR029787">
    <property type="entry name" value="Nucleotide_cyclase"/>
</dbReference>
<evidence type="ECO:0000256" key="3">
    <source>
        <dbReference type="SAM" id="Phobius"/>
    </source>
</evidence>
<dbReference type="InterPro" id="IPR000160">
    <property type="entry name" value="GGDEF_dom"/>
</dbReference>
<dbReference type="GO" id="GO:0043709">
    <property type="term" value="P:cell adhesion involved in single-species biofilm formation"/>
    <property type="evidence" value="ECO:0007669"/>
    <property type="project" value="TreeGrafter"/>
</dbReference>
<dbReference type="AlphaFoldDB" id="A0AAI9AGF3"/>
<keyword evidence="3" id="KW-0472">Membrane</keyword>
<dbReference type="EMBL" id="ABCJ01000003">
    <property type="protein sequence ID" value="EDM23711.1"/>
    <property type="molecule type" value="Genomic_DNA"/>
</dbReference>
<evidence type="ECO:0000256" key="1">
    <source>
        <dbReference type="ARBA" id="ARBA00012528"/>
    </source>
</evidence>
<dbReference type="GO" id="GO:0052621">
    <property type="term" value="F:diguanylate cyclase activity"/>
    <property type="evidence" value="ECO:0007669"/>
    <property type="project" value="UniProtKB-EC"/>
</dbReference>
<evidence type="ECO:0000313" key="5">
    <source>
        <dbReference type="EMBL" id="EDM23711.1"/>
    </source>
</evidence>
<comment type="caution">
    <text evidence="5">The sequence shown here is derived from an EMBL/GenBank/DDBJ whole genome shotgun (WGS) entry which is preliminary data.</text>
</comment>
<feature type="transmembrane region" description="Helical" evidence="3">
    <location>
        <begin position="36"/>
        <end position="60"/>
    </location>
</feature>
<dbReference type="Pfam" id="PF00990">
    <property type="entry name" value="GGDEF"/>
    <property type="match status" value="1"/>
</dbReference>
<reference evidence="5 6" key="1">
    <citation type="journal article" date="2011" name="Stand. Genomic Sci.">
        <title>Draft genome sequence of Caminibacter mediatlanticus strain TB-2, an epsilonproteobacterium isolated from a deep-sea hydrothermal vent.</title>
        <authorList>
            <person name="Giovannelli D."/>
            <person name="Ferriera S."/>
            <person name="Johnson J."/>
            <person name="Kravitz S."/>
            <person name="Perez-Rodriguez I."/>
            <person name="Ricci J."/>
            <person name="O'Brien C."/>
            <person name="Voordeckers J.W."/>
            <person name="Bini E."/>
            <person name="Vetriani C."/>
        </authorList>
    </citation>
    <scope>NUCLEOTIDE SEQUENCE [LARGE SCALE GENOMIC DNA]</scope>
    <source>
        <strain evidence="5 6">TB-2</strain>
    </source>
</reference>
<proteinExistence type="predicted"/>
<dbReference type="GO" id="GO:1902201">
    <property type="term" value="P:negative regulation of bacterial-type flagellum-dependent cell motility"/>
    <property type="evidence" value="ECO:0007669"/>
    <property type="project" value="TreeGrafter"/>
</dbReference>
<keyword evidence="3" id="KW-1133">Transmembrane helix</keyword>
<dbReference type="GO" id="GO:0005886">
    <property type="term" value="C:plasma membrane"/>
    <property type="evidence" value="ECO:0007669"/>
    <property type="project" value="TreeGrafter"/>
</dbReference>
<name>A0AAI9AGF3_9BACT</name>
<dbReference type="PANTHER" id="PTHR45138">
    <property type="entry name" value="REGULATORY COMPONENTS OF SENSORY TRANSDUCTION SYSTEM"/>
    <property type="match status" value="1"/>
</dbReference>
<organism evidence="5 6">
    <name type="scientific">Caminibacter mediatlanticus TB-2</name>
    <dbReference type="NCBI Taxonomy" id="391592"/>
    <lineage>
        <taxon>Bacteria</taxon>
        <taxon>Pseudomonadati</taxon>
        <taxon>Campylobacterota</taxon>
        <taxon>Epsilonproteobacteria</taxon>
        <taxon>Nautiliales</taxon>
        <taxon>Nautiliaceae</taxon>
        <taxon>Caminibacter</taxon>
    </lineage>
</organism>
<dbReference type="Gene3D" id="3.30.70.270">
    <property type="match status" value="1"/>
</dbReference>
<gene>
    <name evidence="5" type="ORF">CMTB2_00549</name>
</gene>
<dbReference type="RefSeq" id="WP_007474195.1">
    <property type="nucleotide sequence ID" value="NZ_ABCJ01000003.1"/>
</dbReference>
<feature type="domain" description="GGDEF" evidence="4">
    <location>
        <begin position="107"/>
        <end position="236"/>
    </location>
</feature>
<dbReference type="CDD" id="cd01949">
    <property type="entry name" value="GGDEF"/>
    <property type="match status" value="1"/>
</dbReference>
<dbReference type="PROSITE" id="PS50887">
    <property type="entry name" value="GGDEF"/>
    <property type="match status" value="1"/>
</dbReference>
<accession>A0AAI9AGF3</accession>
<evidence type="ECO:0000259" key="4">
    <source>
        <dbReference type="PROSITE" id="PS50887"/>
    </source>
</evidence>
<evidence type="ECO:0000313" key="6">
    <source>
        <dbReference type="Proteomes" id="UP000003288"/>
    </source>
</evidence>
<dbReference type="Proteomes" id="UP000003288">
    <property type="component" value="Unassembled WGS sequence"/>
</dbReference>